<dbReference type="STRING" id="589865.DaAHT2_1958"/>
<proteinExistence type="inferred from homology"/>
<comment type="similarity">
    <text evidence="1 11">Belongs to the GatB/GatE family. GatB subfamily.</text>
</comment>
<dbReference type="PANTHER" id="PTHR11659:SF0">
    <property type="entry name" value="GLUTAMYL-TRNA(GLN) AMIDOTRANSFERASE SUBUNIT B, MITOCHONDRIAL"/>
    <property type="match status" value="1"/>
</dbReference>
<dbReference type="AlphaFoldDB" id="D6Z511"/>
<evidence type="ECO:0000259" key="12">
    <source>
        <dbReference type="SMART" id="SM00845"/>
    </source>
</evidence>
<protein>
    <recommendedName>
        <fullName evidence="3 11">Aspartyl/glutamyl-tRNA(Asn/Gln) amidotransferase subunit B</fullName>
        <shortName evidence="11">Asp/Glu-ADT subunit B</shortName>
        <ecNumber evidence="11">6.3.5.-</ecNumber>
    </recommendedName>
</protein>
<evidence type="ECO:0000256" key="4">
    <source>
        <dbReference type="ARBA" id="ARBA00022598"/>
    </source>
</evidence>
<dbReference type="InterPro" id="IPR017959">
    <property type="entry name" value="Asn/Gln-tRNA_amidoTrfase_suB/E"/>
</dbReference>
<keyword evidence="5 11" id="KW-0547">Nucleotide-binding</keyword>
<evidence type="ECO:0000256" key="1">
    <source>
        <dbReference type="ARBA" id="ARBA00005306"/>
    </source>
</evidence>
<dbReference type="SUPFAM" id="SSF55931">
    <property type="entry name" value="Glutamine synthetase/guanido kinase"/>
    <property type="match status" value="1"/>
</dbReference>
<evidence type="ECO:0000256" key="9">
    <source>
        <dbReference type="ARBA" id="ARBA00047380"/>
    </source>
</evidence>
<dbReference type="InterPro" id="IPR017958">
    <property type="entry name" value="Gln-tRNA_amidoTrfase_suB_CS"/>
</dbReference>
<comment type="function">
    <text evidence="8 11">Allows the formation of correctly charged Asn-tRNA(Asn) or Gln-tRNA(Gln) through the transamidation of misacylated Asp-tRNA(Asn) or Glu-tRNA(Gln) in organisms which lack either or both of asparaginyl-tRNA or glutaminyl-tRNA synthetases. The reaction takes place in the presence of glutamine and ATP through an activated phospho-Asp-tRNA(Asn) or phospho-Glu-tRNA(Gln).</text>
</comment>
<dbReference type="Proteomes" id="UP000001508">
    <property type="component" value="Chromosome"/>
</dbReference>
<dbReference type="PANTHER" id="PTHR11659">
    <property type="entry name" value="GLUTAMYL-TRNA GLN AMIDOTRANSFERASE SUBUNIT B MITOCHONDRIAL AND PROKARYOTIC PET112-RELATED"/>
    <property type="match status" value="1"/>
</dbReference>
<dbReference type="NCBIfam" id="NF004015">
    <property type="entry name" value="PRK05477.1-5"/>
    <property type="match status" value="1"/>
</dbReference>
<name>D6Z511_DESAT</name>
<evidence type="ECO:0000256" key="3">
    <source>
        <dbReference type="ARBA" id="ARBA00016923"/>
    </source>
</evidence>
<dbReference type="PROSITE" id="PS01234">
    <property type="entry name" value="GATB"/>
    <property type="match status" value="1"/>
</dbReference>
<dbReference type="FunFam" id="1.10.150.380:FF:000001">
    <property type="entry name" value="Aspartyl/glutamyl-tRNA(Asn/Gln) amidotransferase subunit B"/>
    <property type="match status" value="1"/>
</dbReference>
<dbReference type="GO" id="GO:0050567">
    <property type="term" value="F:glutaminyl-tRNA synthase (glutamine-hydrolyzing) activity"/>
    <property type="evidence" value="ECO:0007669"/>
    <property type="project" value="UniProtKB-UniRule"/>
</dbReference>
<evidence type="ECO:0000256" key="6">
    <source>
        <dbReference type="ARBA" id="ARBA00022840"/>
    </source>
</evidence>
<dbReference type="InterPro" id="IPR004413">
    <property type="entry name" value="GatB"/>
</dbReference>
<dbReference type="EC" id="6.3.5.-" evidence="11"/>
<dbReference type="InterPro" id="IPR003789">
    <property type="entry name" value="Asn/Gln_tRNA_amidoTrase-B-like"/>
</dbReference>
<reference evidence="14" key="1">
    <citation type="submission" date="2010-02" db="EMBL/GenBank/DDBJ databases">
        <title>Complete sequence of Desulfurivibrio alkaliphilus AHT2.</title>
        <authorList>
            <consortium name="US DOE Joint Genome Institute"/>
            <person name="Pitluck S."/>
            <person name="Chertkov O."/>
            <person name="Detter J.C."/>
            <person name="Han C."/>
            <person name="Tapia R."/>
            <person name="Larimer F."/>
            <person name="Land M."/>
            <person name="Hauser L."/>
            <person name="Kyrpides N."/>
            <person name="Mikhailova N."/>
            <person name="Sorokin D.Y."/>
            <person name="Muyzer G."/>
            <person name="Woyke T."/>
        </authorList>
    </citation>
    <scope>NUCLEOTIDE SEQUENCE [LARGE SCALE GENOMIC DNA]</scope>
    <source>
        <strain evidence="14">DSM 19089 / UNIQEM U267 / AHT2</strain>
    </source>
</reference>
<dbReference type="HOGENOM" id="CLU_019240_0_0_7"/>
<dbReference type="InterPro" id="IPR042114">
    <property type="entry name" value="GatB_C_1"/>
</dbReference>
<keyword evidence="6 11" id="KW-0067">ATP-binding</keyword>
<dbReference type="InterPro" id="IPR014746">
    <property type="entry name" value="Gln_synth/guanido_kin_cat_dom"/>
</dbReference>
<dbReference type="Pfam" id="PF02934">
    <property type="entry name" value="GatB_N"/>
    <property type="match status" value="1"/>
</dbReference>
<keyword evidence="7 11" id="KW-0648">Protein biosynthesis</keyword>
<dbReference type="InterPro" id="IPR006075">
    <property type="entry name" value="Asn/Gln-tRNA_Trfase_suB/E_cat"/>
</dbReference>
<dbReference type="NCBIfam" id="NF004014">
    <property type="entry name" value="PRK05477.1-4"/>
    <property type="match status" value="1"/>
</dbReference>
<dbReference type="SUPFAM" id="SSF89095">
    <property type="entry name" value="GatB/YqeY motif"/>
    <property type="match status" value="1"/>
</dbReference>
<dbReference type="Gene3D" id="1.10.150.380">
    <property type="entry name" value="GatB domain, N-terminal subdomain"/>
    <property type="match status" value="1"/>
</dbReference>
<dbReference type="GO" id="GO:0006412">
    <property type="term" value="P:translation"/>
    <property type="evidence" value="ECO:0007669"/>
    <property type="project" value="UniProtKB-UniRule"/>
</dbReference>
<dbReference type="OrthoDB" id="9804078at2"/>
<keyword evidence="13" id="KW-0808">Transferase</keyword>
<dbReference type="NCBIfam" id="NF004012">
    <property type="entry name" value="PRK05477.1-2"/>
    <property type="match status" value="1"/>
</dbReference>
<keyword evidence="14" id="KW-1185">Reference proteome</keyword>
<keyword evidence="4 11" id="KW-0436">Ligase</keyword>
<evidence type="ECO:0000256" key="7">
    <source>
        <dbReference type="ARBA" id="ARBA00022917"/>
    </source>
</evidence>
<dbReference type="NCBIfam" id="TIGR00133">
    <property type="entry name" value="gatB"/>
    <property type="match status" value="1"/>
</dbReference>
<comment type="catalytic activity">
    <reaction evidence="9 11">
        <text>L-aspartyl-tRNA(Asn) + L-glutamine + ATP + H2O = L-asparaginyl-tRNA(Asn) + L-glutamate + ADP + phosphate + 2 H(+)</text>
        <dbReference type="Rhea" id="RHEA:14513"/>
        <dbReference type="Rhea" id="RHEA-COMP:9674"/>
        <dbReference type="Rhea" id="RHEA-COMP:9677"/>
        <dbReference type="ChEBI" id="CHEBI:15377"/>
        <dbReference type="ChEBI" id="CHEBI:15378"/>
        <dbReference type="ChEBI" id="CHEBI:29985"/>
        <dbReference type="ChEBI" id="CHEBI:30616"/>
        <dbReference type="ChEBI" id="CHEBI:43474"/>
        <dbReference type="ChEBI" id="CHEBI:58359"/>
        <dbReference type="ChEBI" id="CHEBI:78515"/>
        <dbReference type="ChEBI" id="CHEBI:78516"/>
        <dbReference type="ChEBI" id="CHEBI:456216"/>
    </reaction>
</comment>
<dbReference type="InterPro" id="IPR023168">
    <property type="entry name" value="GatB_Yqey_C_2"/>
</dbReference>
<dbReference type="RefSeq" id="WP_013164159.1">
    <property type="nucleotide sequence ID" value="NC_014216.1"/>
</dbReference>
<dbReference type="Pfam" id="PF02637">
    <property type="entry name" value="GatB_Yqey"/>
    <property type="match status" value="1"/>
</dbReference>
<dbReference type="GO" id="GO:0005524">
    <property type="term" value="F:ATP binding"/>
    <property type="evidence" value="ECO:0007669"/>
    <property type="project" value="UniProtKB-KW"/>
</dbReference>
<dbReference type="eggNOG" id="COG0064">
    <property type="taxonomic scope" value="Bacteria"/>
</dbReference>
<dbReference type="FunFam" id="1.10.10.410:FF:000001">
    <property type="entry name" value="Aspartyl/glutamyl-tRNA(Asn/Gln) amidotransferase subunit B"/>
    <property type="match status" value="1"/>
</dbReference>
<comment type="subunit">
    <text evidence="2 11">Heterotrimer of A, B and C subunits.</text>
</comment>
<evidence type="ECO:0000313" key="14">
    <source>
        <dbReference type="Proteomes" id="UP000001508"/>
    </source>
</evidence>
<evidence type="ECO:0000256" key="5">
    <source>
        <dbReference type="ARBA" id="ARBA00022741"/>
    </source>
</evidence>
<evidence type="ECO:0000256" key="8">
    <source>
        <dbReference type="ARBA" id="ARBA00024799"/>
    </source>
</evidence>
<dbReference type="InterPro" id="IPR018027">
    <property type="entry name" value="Asn/Gln_amidotransferase"/>
</dbReference>
<feature type="domain" description="Asn/Gln amidotransferase" evidence="12">
    <location>
        <begin position="328"/>
        <end position="476"/>
    </location>
</feature>
<organism evidence="13 14">
    <name type="scientific">Desulfurivibrio alkaliphilus (strain DSM 19089 / UNIQEM U267 / AHT2)</name>
    <dbReference type="NCBI Taxonomy" id="589865"/>
    <lineage>
        <taxon>Bacteria</taxon>
        <taxon>Pseudomonadati</taxon>
        <taxon>Thermodesulfobacteriota</taxon>
        <taxon>Desulfobulbia</taxon>
        <taxon>Desulfobulbales</taxon>
        <taxon>Desulfobulbaceae</taxon>
        <taxon>Desulfurivibrio</taxon>
    </lineage>
</organism>
<gene>
    <name evidence="11" type="primary">gatB</name>
    <name evidence="13" type="ordered locus">DaAHT2_1958</name>
</gene>
<accession>D6Z511</accession>
<dbReference type="SMART" id="SM00845">
    <property type="entry name" value="GatB_Yqey"/>
    <property type="match status" value="1"/>
</dbReference>
<evidence type="ECO:0000256" key="10">
    <source>
        <dbReference type="ARBA" id="ARBA00047913"/>
    </source>
</evidence>
<evidence type="ECO:0000256" key="2">
    <source>
        <dbReference type="ARBA" id="ARBA00011123"/>
    </source>
</evidence>
<dbReference type="EMBL" id="CP001940">
    <property type="protein sequence ID" value="ADH86636.1"/>
    <property type="molecule type" value="Genomic_DNA"/>
</dbReference>
<evidence type="ECO:0000313" key="13">
    <source>
        <dbReference type="EMBL" id="ADH86636.1"/>
    </source>
</evidence>
<dbReference type="GO" id="GO:0070681">
    <property type="term" value="P:glutaminyl-tRNAGln biosynthesis via transamidation"/>
    <property type="evidence" value="ECO:0007669"/>
    <property type="project" value="TreeGrafter"/>
</dbReference>
<dbReference type="GO" id="GO:0016740">
    <property type="term" value="F:transferase activity"/>
    <property type="evidence" value="ECO:0007669"/>
    <property type="project" value="UniProtKB-KW"/>
</dbReference>
<dbReference type="InParanoid" id="D6Z511"/>
<dbReference type="GO" id="GO:0050566">
    <property type="term" value="F:asparaginyl-tRNA synthase (glutamine-hydrolyzing) activity"/>
    <property type="evidence" value="ECO:0007669"/>
    <property type="project" value="RHEA"/>
</dbReference>
<sequence>MELETVIGLEVHAQLKTKSKIFCGCSTEFGRPPNSNTCPVCLGMPGVLPVLNRRVVEFAIKLALATDCTVNRRNIFARKNYFYPDLPKGYQISQFDRPIAEHGALTIELEGAPSRRIGITRIHMEEDAGKLIHDEHEPQSYVDLNRTGVPLLEIVSEPDLRSPAEAAAYLRKLHAIVRYLDICDGNMQEGSFRCDANISLRPKGQEEFGTRTELKNMNSFRNVQKALEYEERRQRDLLLDGREVVQVTLLWDADKGVSQAMRSKEEAHDYRYFPDPDLVPVEIDESWLEEVRAGLPELPLARKTRFIEQLGLPDYDAEVLTSSRELADYFEQALAAYPAAKKLSNWIMTELMRVMKGDEGIDIAACPVSPPHLARLLTMVDEGMISGKIAKTVFEEMMSSGADPDTVVKEKNLVQVSDEGELLTIVREIIAANPEQVEQFKGGKSKVMGFFVGQLMQQTKGKANPQLANQLFSRELQGA</sequence>
<evidence type="ECO:0000256" key="11">
    <source>
        <dbReference type="HAMAP-Rule" id="MF_00121"/>
    </source>
</evidence>
<dbReference type="Gene3D" id="1.10.10.410">
    <property type="match status" value="1"/>
</dbReference>
<dbReference type="KEGG" id="dak:DaAHT2_1958"/>
<dbReference type="HAMAP" id="MF_00121">
    <property type="entry name" value="GatB"/>
    <property type="match status" value="1"/>
</dbReference>
<comment type="catalytic activity">
    <reaction evidence="10 11">
        <text>L-glutamyl-tRNA(Gln) + L-glutamine + ATP + H2O = L-glutaminyl-tRNA(Gln) + L-glutamate + ADP + phosphate + H(+)</text>
        <dbReference type="Rhea" id="RHEA:17521"/>
        <dbReference type="Rhea" id="RHEA-COMP:9681"/>
        <dbReference type="Rhea" id="RHEA-COMP:9684"/>
        <dbReference type="ChEBI" id="CHEBI:15377"/>
        <dbReference type="ChEBI" id="CHEBI:15378"/>
        <dbReference type="ChEBI" id="CHEBI:29985"/>
        <dbReference type="ChEBI" id="CHEBI:30616"/>
        <dbReference type="ChEBI" id="CHEBI:43474"/>
        <dbReference type="ChEBI" id="CHEBI:58359"/>
        <dbReference type="ChEBI" id="CHEBI:78520"/>
        <dbReference type="ChEBI" id="CHEBI:78521"/>
        <dbReference type="ChEBI" id="CHEBI:456216"/>
    </reaction>
</comment>